<dbReference type="Gene3D" id="1.25.40.20">
    <property type="entry name" value="Ankyrin repeat-containing domain"/>
    <property type="match status" value="1"/>
</dbReference>
<feature type="repeat" description="ANK" evidence="3">
    <location>
        <begin position="357"/>
        <end position="389"/>
    </location>
</feature>
<gene>
    <name evidence="5" type="ORF">TL16_g00459</name>
</gene>
<dbReference type="InterPro" id="IPR002110">
    <property type="entry name" value="Ankyrin_rpt"/>
</dbReference>
<feature type="chain" id="PRO_5040901164" evidence="4">
    <location>
        <begin position="26"/>
        <end position="414"/>
    </location>
</feature>
<comment type="caution">
    <text evidence="5">The sequence shown here is derived from an EMBL/GenBank/DDBJ whole genome shotgun (WGS) entry which is preliminary data.</text>
</comment>
<evidence type="ECO:0000256" key="4">
    <source>
        <dbReference type="SAM" id="SignalP"/>
    </source>
</evidence>
<dbReference type="Pfam" id="PF13637">
    <property type="entry name" value="Ank_4"/>
    <property type="match status" value="1"/>
</dbReference>
<sequence>MSGALSCALSAPLLPLLLLLPLSLSQHYDHAPVYAHDVSFPILSPTVVPFSESNSSSSLLSTITGGYFDTPPKTNPLGHDVQEFYSKFIDGCSAKYSRRQCEQTERQRIQQNNDQPPKMTNYTTLGYHKLKFDPDLFAELLTFYNSYRDQAVPEKWPAGNTFTNHWSSPTLMVSLEDRRFHNGLSLKTRIWDSVQKSLESWSHQTLKKTSLYGIRIYTSDSILAPHVDRNPLITSAIINVAQKGEGTELWPLEVYGHDGKAFNVTMEPGDLVLYESHSVIHGRPFPLVGEEYANVFVHFEPIDDDENPIVQYDGEKTPSDTSADELNLHRAAASGDLKLVQKISEKEVHKITMRDENDWQPVHEAARADNVEIVKYLVERGAKVEDETGGGGRDVKFWAKESNSKRVLEWLGEL</sequence>
<accession>A0A9W6Z855</accession>
<dbReference type="InterPro" id="IPR050776">
    <property type="entry name" value="Ank_Repeat/CDKN_Inhibitor"/>
</dbReference>
<evidence type="ECO:0000256" key="1">
    <source>
        <dbReference type="ARBA" id="ARBA00022737"/>
    </source>
</evidence>
<reference evidence="6" key="1">
    <citation type="journal article" date="2023" name="Commun. Biol.">
        <title>Genome analysis of Parmales, the sister group of diatoms, reveals the evolutionary specialization of diatoms from phago-mixotrophs to photoautotrophs.</title>
        <authorList>
            <person name="Ban H."/>
            <person name="Sato S."/>
            <person name="Yoshikawa S."/>
            <person name="Yamada K."/>
            <person name="Nakamura Y."/>
            <person name="Ichinomiya M."/>
            <person name="Sato N."/>
            <person name="Blanc-Mathieu R."/>
            <person name="Endo H."/>
            <person name="Kuwata A."/>
            <person name="Ogata H."/>
        </authorList>
    </citation>
    <scope>NUCLEOTIDE SEQUENCE [LARGE SCALE GENOMIC DNA]</scope>
</reference>
<dbReference type="SMART" id="SM00248">
    <property type="entry name" value="ANK"/>
    <property type="match status" value="2"/>
</dbReference>
<dbReference type="SUPFAM" id="SSF48403">
    <property type="entry name" value="Ankyrin repeat"/>
    <property type="match status" value="1"/>
</dbReference>
<evidence type="ECO:0000256" key="3">
    <source>
        <dbReference type="PROSITE-ProRule" id="PRU00023"/>
    </source>
</evidence>
<evidence type="ECO:0000313" key="5">
    <source>
        <dbReference type="EMBL" id="GMH49199.1"/>
    </source>
</evidence>
<keyword evidence="4" id="KW-0732">Signal</keyword>
<dbReference type="EMBL" id="BLQM01000008">
    <property type="protein sequence ID" value="GMH49199.1"/>
    <property type="molecule type" value="Genomic_DNA"/>
</dbReference>
<dbReference type="PANTHER" id="PTHR24201">
    <property type="entry name" value="ANK_REP_REGION DOMAIN-CONTAINING PROTEIN"/>
    <property type="match status" value="1"/>
</dbReference>
<organism evidence="5 6">
    <name type="scientific">Triparma laevis f. inornata</name>
    <dbReference type="NCBI Taxonomy" id="1714386"/>
    <lineage>
        <taxon>Eukaryota</taxon>
        <taxon>Sar</taxon>
        <taxon>Stramenopiles</taxon>
        <taxon>Ochrophyta</taxon>
        <taxon>Bolidophyceae</taxon>
        <taxon>Parmales</taxon>
        <taxon>Triparmaceae</taxon>
        <taxon>Triparma</taxon>
    </lineage>
</organism>
<evidence type="ECO:0000256" key="2">
    <source>
        <dbReference type="ARBA" id="ARBA00023043"/>
    </source>
</evidence>
<protein>
    <submittedName>
        <fullName evidence="5">Uncharacterized protein</fullName>
    </submittedName>
</protein>
<dbReference type="PROSITE" id="PS50088">
    <property type="entry name" value="ANK_REPEAT"/>
    <property type="match status" value="1"/>
</dbReference>
<dbReference type="PROSITE" id="PS50297">
    <property type="entry name" value="ANK_REP_REGION"/>
    <property type="match status" value="1"/>
</dbReference>
<dbReference type="InterPro" id="IPR036770">
    <property type="entry name" value="Ankyrin_rpt-contain_sf"/>
</dbReference>
<feature type="signal peptide" evidence="4">
    <location>
        <begin position="1"/>
        <end position="25"/>
    </location>
</feature>
<dbReference type="AlphaFoldDB" id="A0A9W6Z855"/>
<proteinExistence type="predicted"/>
<keyword evidence="1" id="KW-0677">Repeat</keyword>
<evidence type="ECO:0000313" key="6">
    <source>
        <dbReference type="Proteomes" id="UP001162640"/>
    </source>
</evidence>
<dbReference type="Proteomes" id="UP001162640">
    <property type="component" value="Unassembled WGS sequence"/>
</dbReference>
<name>A0A9W6Z855_9STRA</name>
<keyword evidence="2 3" id="KW-0040">ANK repeat</keyword>